<evidence type="ECO:0000313" key="5">
    <source>
        <dbReference type="Proteomes" id="UP000238348"/>
    </source>
</evidence>
<dbReference type="Proteomes" id="UP000238348">
    <property type="component" value="Chromosome"/>
</dbReference>
<name>A0A2L0EQW8_SORCE</name>
<dbReference type="GO" id="GO:0016491">
    <property type="term" value="F:oxidoreductase activity"/>
    <property type="evidence" value="ECO:0007669"/>
    <property type="project" value="UniProtKB-KW"/>
</dbReference>
<dbReference type="PANTHER" id="PTHR14239">
    <property type="entry name" value="DUDULIN-RELATED"/>
    <property type="match status" value="1"/>
</dbReference>
<dbReference type="Pfam" id="PF03807">
    <property type="entry name" value="F420_oxidored"/>
    <property type="match status" value="1"/>
</dbReference>
<feature type="region of interest" description="Disordered" evidence="2">
    <location>
        <begin position="1"/>
        <end position="25"/>
    </location>
</feature>
<organism evidence="4 5">
    <name type="scientific">Sorangium cellulosum</name>
    <name type="common">Polyangium cellulosum</name>
    <dbReference type="NCBI Taxonomy" id="56"/>
    <lineage>
        <taxon>Bacteria</taxon>
        <taxon>Pseudomonadati</taxon>
        <taxon>Myxococcota</taxon>
        <taxon>Polyangia</taxon>
        <taxon>Polyangiales</taxon>
        <taxon>Polyangiaceae</taxon>
        <taxon>Sorangium</taxon>
    </lineage>
</organism>
<proteinExistence type="predicted"/>
<dbReference type="Gene3D" id="3.40.50.720">
    <property type="entry name" value="NAD(P)-binding Rossmann-like Domain"/>
    <property type="match status" value="1"/>
</dbReference>
<evidence type="ECO:0000259" key="3">
    <source>
        <dbReference type="Pfam" id="PF03807"/>
    </source>
</evidence>
<evidence type="ECO:0000256" key="1">
    <source>
        <dbReference type="ARBA" id="ARBA00023002"/>
    </source>
</evidence>
<evidence type="ECO:0000313" key="4">
    <source>
        <dbReference type="EMBL" id="AUX41701.1"/>
    </source>
</evidence>
<dbReference type="InterPro" id="IPR028939">
    <property type="entry name" value="P5C_Rdtase_cat_N"/>
</dbReference>
<evidence type="ECO:0000256" key="2">
    <source>
        <dbReference type="SAM" id="MobiDB-lite"/>
    </source>
</evidence>
<dbReference type="InterPro" id="IPR036291">
    <property type="entry name" value="NAD(P)-bd_dom_sf"/>
</dbReference>
<protein>
    <recommendedName>
        <fullName evidence="3">Pyrroline-5-carboxylate reductase catalytic N-terminal domain-containing protein</fullName>
    </recommendedName>
</protein>
<gene>
    <name evidence="4" type="ORF">SOCE26_031230</name>
</gene>
<feature type="domain" description="Pyrroline-5-carboxylate reductase catalytic N-terminal" evidence="3">
    <location>
        <begin position="36"/>
        <end position="124"/>
    </location>
</feature>
<dbReference type="AlphaFoldDB" id="A0A2L0EQW8"/>
<reference evidence="4 5" key="1">
    <citation type="submission" date="2015-09" db="EMBL/GenBank/DDBJ databases">
        <title>Sorangium comparison.</title>
        <authorList>
            <person name="Zaburannyi N."/>
            <person name="Bunk B."/>
            <person name="Overmann J."/>
            <person name="Mueller R."/>
        </authorList>
    </citation>
    <scope>NUCLEOTIDE SEQUENCE [LARGE SCALE GENOMIC DNA]</scope>
    <source>
        <strain evidence="4 5">So ce26</strain>
    </source>
</reference>
<accession>A0A2L0EQW8</accession>
<dbReference type="InterPro" id="IPR051267">
    <property type="entry name" value="STEAP_metalloreductase"/>
</dbReference>
<dbReference type="SUPFAM" id="SSF51735">
    <property type="entry name" value="NAD(P)-binding Rossmann-fold domains"/>
    <property type="match status" value="1"/>
</dbReference>
<dbReference type="EMBL" id="CP012673">
    <property type="protein sequence ID" value="AUX41701.1"/>
    <property type="molecule type" value="Genomic_DNA"/>
</dbReference>
<keyword evidence="1" id="KW-0560">Oxidoreductase</keyword>
<sequence length="244" mass="26085">MVARRADSKNVGSAPRTRARGGVRSDRSLEGSVDVKIGVIGTGNMGRTFGLLWASSGHDVLFGSRDRAKAEAVAAKHERARAGDFDDAAAIGDVILYTVRGVLPSTLLRAPQALAGKVVIDCNNRDFDSRIDRPTPEVSLAERLAADVPQAKIVTAFQTIPHVVAELGRDKLAPQRISVFLCSDDAAAKATVKGLADELGFVGIDSSELKRARLLEAVGDFIRLHIGARRHGLFTSLSIQPVQR</sequence>